<keyword evidence="4 5" id="KW-0472">Membrane</keyword>
<evidence type="ECO:0000313" key="7">
    <source>
        <dbReference type="Proteomes" id="UP000786693"/>
    </source>
</evidence>
<dbReference type="RefSeq" id="WP_220749355.1">
    <property type="nucleotide sequence ID" value="NZ_BPFH01000004.1"/>
</dbReference>
<keyword evidence="3 5" id="KW-1133">Transmembrane helix</keyword>
<dbReference type="HAMAP" id="MF_01361">
    <property type="entry name" value="UPF0391"/>
    <property type="match status" value="1"/>
</dbReference>
<dbReference type="EMBL" id="BPFH01000004">
    <property type="protein sequence ID" value="GIT95868.1"/>
    <property type="molecule type" value="Genomic_DNA"/>
</dbReference>
<evidence type="ECO:0000256" key="5">
    <source>
        <dbReference type="HAMAP-Rule" id="MF_01361"/>
    </source>
</evidence>
<proteinExistence type="inferred from homology"/>
<keyword evidence="7" id="KW-1185">Reference proteome</keyword>
<comment type="similarity">
    <text evidence="5">Belongs to the UPF0391 family.</text>
</comment>
<evidence type="ECO:0000256" key="4">
    <source>
        <dbReference type="ARBA" id="ARBA00023136"/>
    </source>
</evidence>
<evidence type="ECO:0000256" key="2">
    <source>
        <dbReference type="ARBA" id="ARBA00022692"/>
    </source>
</evidence>
<gene>
    <name evidence="6" type="ORF">JANAI62_24910</name>
</gene>
<name>A0ABQ4NNB2_9RHOB</name>
<organism evidence="6 7">
    <name type="scientific">Jannaschia pagri</name>
    <dbReference type="NCBI Taxonomy" id="2829797"/>
    <lineage>
        <taxon>Bacteria</taxon>
        <taxon>Pseudomonadati</taxon>
        <taxon>Pseudomonadota</taxon>
        <taxon>Alphaproteobacteria</taxon>
        <taxon>Rhodobacterales</taxon>
        <taxon>Roseobacteraceae</taxon>
        <taxon>Jannaschia</taxon>
    </lineage>
</organism>
<sequence>MLSWAATFLAIAVISGLFAFGGIASASAGIAQILFVIFMTLSAVSVALGIMTDDSA</sequence>
<dbReference type="InterPro" id="IPR009760">
    <property type="entry name" value="DUF1328"/>
</dbReference>
<reference evidence="6 7" key="1">
    <citation type="submission" date="2021-05" db="EMBL/GenBank/DDBJ databases">
        <title>Bacteria Genome sequencing.</title>
        <authorList>
            <person name="Takabe Y."/>
            <person name="Nakajima Y."/>
            <person name="Suzuki S."/>
            <person name="Shiozaki T."/>
        </authorList>
    </citation>
    <scope>NUCLEOTIDE SEQUENCE [LARGE SCALE GENOMIC DNA]</scope>
    <source>
        <strain evidence="6 7">AI_62</strain>
    </source>
</reference>
<keyword evidence="2 5" id="KW-0812">Transmembrane</keyword>
<feature type="transmembrane region" description="Helical" evidence="5">
    <location>
        <begin position="29"/>
        <end position="51"/>
    </location>
</feature>
<comment type="caution">
    <text evidence="6">The sequence shown here is derived from an EMBL/GenBank/DDBJ whole genome shotgun (WGS) entry which is preliminary data.</text>
</comment>
<dbReference type="Pfam" id="PF07043">
    <property type="entry name" value="DUF1328"/>
    <property type="match status" value="1"/>
</dbReference>
<evidence type="ECO:0000313" key="6">
    <source>
        <dbReference type="EMBL" id="GIT95868.1"/>
    </source>
</evidence>
<dbReference type="PIRSF" id="PIRSF036466">
    <property type="entry name" value="UCP036466"/>
    <property type="match status" value="1"/>
</dbReference>
<accession>A0ABQ4NNB2</accession>
<comment type="subcellular location">
    <subcellularLocation>
        <location evidence="5">Cell membrane</location>
        <topology evidence="5">Single-pass membrane protein</topology>
    </subcellularLocation>
</comment>
<dbReference type="Proteomes" id="UP000786693">
    <property type="component" value="Unassembled WGS sequence"/>
</dbReference>
<keyword evidence="1 5" id="KW-1003">Cell membrane</keyword>
<evidence type="ECO:0000256" key="3">
    <source>
        <dbReference type="ARBA" id="ARBA00022989"/>
    </source>
</evidence>
<evidence type="ECO:0000256" key="1">
    <source>
        <dbReference type="ARBA" id="ARBA00022475"/>
    </source>
</evidence>
<protein>
    <recommendedName>
        <fullName evidence="5">UPF0391 membrane protein JANAI62_24910</fullName>
    </recommendedName>
</protein>